<accession>A0ACB7YMK2</accession>
<protein>
    <submittedName>
        <fullName evidence="1">Uncharacterized protein</fullName>
    </submittedName>
</protein>
<proteinExistence type="predicted"/>
<reference evidence="1 2" key="1">
    <citation type="journal article" date="2021" name="Hortic Res">
        <title>High-quality reference genome and annotation aids understanding of berry development for evergreen blueberry (Vaccinium darrowii).</title>
        <authorList>
            <person name="Yu J."/>
            <person name="Hulse-Kemp A.M."/>
            <person name="Babiker E."/>
            <person name="Staton M."/>
        </authorList>
    </citation>
    <scope>NUCLEOTIDE SEQUENCE [LARGE SCALE GENOMIC DNA]</scope>
    <source>
        <strain evidence="2">cv. NJ 8807/NJ 8810</strain>
        <tissue evidence="1">Young leaf</tissue>
    </source>
</reference>
<name>A0ACB7YMK2_9ERIC</name>
<sequence length="109" mass="12300">MWKSLIGKVVESSTRCYRIHCSIHRLCTGEEEDTFEVPDVCVFRSEAEESGFSNKNLDMGRILKIFDVTSVVEDAVSSKVLGRNNGYHGVGLWLFPSFINQACNPNARR</sequence>
<evidence type="ECO:0000313" key="1">
    <source>
        <dbReference type="EMBL" id="KAH7854642.1"/>
    </source>
</evidence>
<keyword evidence="2" id="KW-1185">Reference proteome</keyword>
<dbReference type="EMBL" id="CM037161">
    <property type="protein sequence ID" value="KAH7854642.1"/>
    <property type="molecule type" value="Genomic_DNA"/>
</dbReference>
<organism evidence="1 2">
    <name type="scientific">Vaccinium darrowii</name>
    <dbReference type="NCBI Taxonomy" id="229202"/>
    <lineage>
        <taxon>Eukaryota</taxon>
        <taxon>Viridiplantae</taxon>
        <taxon>Streptophyta</taxon>
        <taxon>Embryophyta</taxon>
        <taxon>Tracheophyta</taxon>
        <taxon>Spermatophyta</taxon>
        <taxon>Magnoliopsida</taxon>
        <taxon>eudicotyledons</taxon>
        <taxon>Gunneridae</taxon>
        <taxon>Pentapetalae</taxon>
        <taxon>asterids</taxon>
        <taxon>Ericales</taxon>
        <taxon>Ericaceae</taxon>
        <taxon>Vaccinioideae</taxon>
        <taxon>Vaccinieae</taxon>
        <taxon>Vaccinium</taxon>
    </lineage>
</organism>
<dbReference type="Proteomes" id="UP000828048">
    <property type="component" value="Chromosome 11"/>
</dbReference>
<evidence type="ECO:0000313" key="2">
    <source>
        <dbReference type="Proteomes" id="UP000828048"/>
    </source>
</evidence>
<gene>
    <name evidence="1" type="ORF">Vadar_016274</name>
</gene>
<comment type="caution">
    <text evidence="1">The sequence shown here is derived from an EMBL/GenBank/DDBJ whole genome shotgun (WGS) entry which is preliminary data.</text>
</comment>